<sequence length="205" mass="23843">MGKGLIVIEKEKIRHFEKLLHIAKGNNTLNMFLEKCNVDPLYIEWAISGRSFVIPHDNLLRILGEASEGRVSFEKFKNVFKGYEQPMIKEGQIWFISVKEEEKAYYIVDSSVCGEYSNYIKVAPIVDYRHNIKGDTIKLIYETLDGIILKNVIILDDYKVVEKSTLLSFIANLKNDLVDNIEDIKYISEDRKGFTSYFKKILYKL</sequence>
<accession>A0A0J8DG16</accession>
<reference evidence="1 2" key="1">
    <citation type="submission" date="2015-06" db="EMBL/GenBank/DDBJ databases">
        <title>Draft genome sequence of the purine-degrading Clostridium cylindrosporum HC-1 (DSM 605).</title>
        <authorList>
            <person name="Poehlein A."/>
            <person name="Schiel-Bengelsdorf B."/>
            <person name="Bengelsdorf F."/>
            <person name="Daniel R."/>
            <person name="Duerre P."/>
        </authorList>
    </citation>
    <scope>NUCLEOTIDE SEQUENCE [LARGE SCALE GENOMIC DNA]</scope>
    <source>
        <strain evidence="1 2">DSM 605</strain>
    </source>
</reference>
<evidence type="ECO:0000313" key="2">
    <source>
        <dbReference type="Proteomes" id="UP000036756"/>
    </source>
</evidence>
<gene>
    <name evidence="1" type="ORF">CLCY_6c00600</name>
</gene>
<keyword evidence="2" id="KW-1185">Reference proteome</keyword>
<dbReference type="AlphaFoldDB" id="A0A0J8DG16"/>
<organism evidence="1 2">
    <name type="scientific">Clostridium cylindrosporum DSM 605</name>
    <dbReference type="NCBI Taxonomy" id="1121307"/>
    <lineage>
        <taxon>Bacteria</taxon>
        <taxon>Bacillati</taxon>
        <taxon>Bacillota</taxon>
        <taxon>Clostridia</taxon>
        <taxon>Eubacteriales</taxon>
        <taxon>Clostridiaceae</taxon>
        <taxon>Clostridium</taxon>
    </lineage>
</organism>
<dbReference type="EMBL" id="LFVU01000002">
    <property type="protein sequence ID" value="KMT23179.1"/>
    <property type="molecule type" value="Genomic_DNA"/>
</dbReference>
<dbReference type="Proteomes" id="UP000036756">
    <property type="component" value="Unassembled WGS sequence"/>
</dbReference>
<dbReference type="SUPFAM" id="SSF50118">
    <property type="entry name" value="Cell growth inhibitor/plasmid maintenance toxic component"/>
    <property type="match status" value="1"/>
</dbReference>
<name>A0A0J8DG16_CLOCY</name>
<comment type="caution">
    <text evidence="1">The sequence shown here is derived from an EMBL/GenBank/DDBJ whole genome shotgun (WGS) entry which is preliminary data.</text>
</comment>
<dbReference type="PATRIC" id="fig|1121307.3.peg.2191"/>
<evidence type="ECO:0000313" key="1">
    <source>
        <dbReference type="EMBL" id="KMT23179.1"/>
    </source>
</evidence>
<dbReference type="STRING" id="1121307.CLCY_6c00600"/>
<dbReference type="RefSeq" id="WP_048569264.1">
    <property type="nucleotide sequence ID" value="NZ_LFVU01000002.1"/>
</dbReference>
<protein>
    <submittedName>
        <fullName evidence="1">Uncharacterized protein</fullName>
    </submittedName>
</protein>
<proteinExistence type="predicted"/>